<organism evidence="2 3">
    <name type="scientific">Photobacterium proteolyticum</name>
    <dbReference type="NCBI Taxonomy" id="1903952"/>
    <lineage>
        <taxon>Bacteria</taxon>
        <taxon>Pseudomonadati</taxon>
        <taxon>Pseudomonadota</taxon>
        <taxon>Gammaproteobacteria</taxon>
        <taxon>Vibrionales</taxon>
        <taxon>Vibrionaceae</taxon>
        <taxon>Photobacterium</taxon>
    </lineage>
</organism>
<comment type="caution">
    <text evidence="2">The sequence shown here is derived from an EMBL/GenBank/DDBJ whole genome shotgun (WGS) entry which is preliminary data.</text>
</comment>
<dbReference type="STRING" id="1903952.BIT28_00830"/>
<dbReference type="AlphaFoldDB" id="A0A1Q9GX47"/>
<protein>
    <submittedName>
        <fullName evidence="2">Uncharacterized protein</fullName>
    </submittedName>
</protein>
<feature type="region of interest" description="Disordered" evidence="1">
    <location>
        <begin position="109"/>
        <end position="128"/>
    </location>
</feature>
<evidence type="ECO:0000256" key="1">
    <source>
        <dbReference type="SAM" id="MobiDB-lite"/>
    </source>
</evidence>
<dbReference type="Proteomes" id="UP000186905">
    <property type="component" value="Unassembled WGS sequence"/>
</dbReference>
<evidence type="ECO:0000313" key="3">
    <source>
        <dbReference type="Proteomes" id="UP000186905"/>
    </source>
</evidence>
<keyword evidence="3" id="KW-1185">Reference proteome</keyword>
<dbReference type="RefSeq" id="WP_075762447.1">
    <property type="nucleotide sequence ID" value="NZ_MJIL01000048.1"/>
</dbReference>
<sequence>MKRVSRTLGFLTLMVAVLLLLIGSYAFFESADTSLFLIKRFQNTLAAKKLHWAAQGGLECAFAVNKQNTGVLPPLQSYSDCEKEVLPVGERGRLDLQVTASQVSGSPSLYNLESKASESNGRGKRNISKNIEVTTKSVMPGIFKTSSMLQLTGDFALLPNKNTKDGKNECITMVVKDKHNFVHSDSTANSKLIIRDNDGYSEGQVPPGVDLAALNNSAKLGNFSCAPGYQSFNMVGTREGEYLANDIDEDPAMDMFKDLFGVTRDKWKEVRDSQFTGSHAAIINKDNTGVMVENCADKINEAYKNGAKRIWIDGSCNLGSSDKPATDGMPIDLNTPADNKADMEVMIVVRDGIIYSAGQVGISGLVYQFKTGDRADSAMTADMVTSCEKAGFCSSSDHSAPYKNKAFYTHGALYAFGGLAVDMPDLVFEVFGSLWAEYDISKWQGIISPGGGATPGGSAVKWKEGTWRD</sequence>
<reference evidence="2 3" key="1">
    <citation type="submission" date="2016-09" db="EMBL/GenBank/DDBJ databases">
        <title>Photobacterium proteolyticum sp. nov. a protease producing bacterium isolated from ocean sediments of Laizhou Bay.</title>
        <authorList>
            <person name="Li Y."/>
        </authorList>
    </citation>
    <scope>NUCLEOTIDE SEQUENCE [LARGE SCALE GENOMIC DNA]</scope>
    <source>
        <strain evidence="2 3">13-12</strain>
    </source>
</reference>
<name>A0A1Q9GX47_9GAMM</name>
<accession>A0A1Q9GX47</accession>
<evidence type="ECO:0000313" key="2">
    <source>
        <dbReference type="EMBL" id="OLQ79828.1"/>
    </source>
</evidence>
<proteinExistence type="predicted"/>
<dbReference type="EMBL" id="MJIL01000048">
    <property type="protein sequence ID" value="OLQ79828.1"/>
    <property type="molecule type" value="Genomic_DNA"/>
</dbReference>
<gene>
    <name evidence="2" type="ORF">BIT28_00830</name>
</gene>